<keyword evidence="4" id="KW-1185">Reference proteome</keyword>
<feature type="transmembrane region" description="Helical" evidence="1">
    <location>
        <begin position="621"/>
        <end position="639"/>
    </location>
</feature>
<proteinExistence type="predicted"/>
<keyword evidence="1" id="KW-0812">Transmembrane</keyword>
<dbReference type="Proteomes" id="UP000235145">
    <property type="component" value="Unassembled WGS sequence"/>
</dbReference>
<dbReference type="GO" id="GO:0016020">
    <property type="term" value="C:membrane"/>
    <property type="evidence" value="ECO:0000318"/>
    <property type="project" value="GO_Central"/>
</dbReference>
<dbReference type="InterPro" id="IPR026961">
    <property type="entry name" value="PGG_dom"/>
</dbReference>
<name>A0A9R1XEC4_LACSA</name>
<dbReference type="InterPro" id="IPR036770">
    <property type="entry name" value="Ankyrin_rpt-contain_sf"/>
</dbReference>
<dbReference type="Pfam" id="PF13962">
    <property type="entry name" value="PGG"/>
    <property type="match status" value="1"/>
</dbReference>
<dbReference type="SUPFAM" id="SSF48403">
    <property type="entry name" value="Ankyrin repeat"/>
    <property type="match status" value="1"/>
</dbReference>
<reference evidence="3 4" key="1">
    <citation type="journal article" date="2017" name="Nat. Commun.">
        <title>Genome assembly with in vitro proximity ligation data and whole-genome triplication in lettuce.</title>
        <authorList>
            <person name="Reyes-Chin-Wo S."/>
            <person name="Wang Z."/>
            <person name="Yang X."/>
            <person name="Kozik A."/>
            <person name="Arikit S."/>
            <person name="Song C."/>
            <person name="Xia L."/>
            <person name="Froenicke L."/>
            <person name="Lavelle D.O."/>
            <person name="Truco M.J."/>
            <person name="Xia R."/>
            <person name="Zhu S."/>
            <person name="Xu C."/>
            <person name="Xu H."/>
            <person name="Xu X."/>
            <person name="Cox K."/>
            <person name="Korf I."/>
            <person name="Meyers B.C."/>
            <person name="Michelmore R.W."/>
        </authorList>
    </citation>
    <scope>NUCLEOTIDE SEQUENCE [LARGE SCALE GENOMIC DNA]</scope>
    <source>
        <strain evidence="4">cv. Salinas</strain>
        <tissue evidence="3">Seedlings</tissue>
    </source>
</reference>
<keyword evidence="1" id="KW-1133">Transmembrane helix</keyword>
<feature type="transmembrane region" description="Helical" evidence="1">
    <location>
        <begin position="587"/>
        <end position="609"/>
    </location>
</feature>
<dbReference type="Gene3D" id="1.25.40.20">
    <property type="entry name" value="Ankyrin repeat-containing domain"/>
    <property type="match status" value="2"/>
</dbReference>
<dbReference type="InterPro" id="IPR002110">
    <property type="entry name" value="Ankyrin_rpt"/>
</dbReference>
<dbReference type="SMART" id="SM00248">
    <property type="entry name" value="ANK"/>
    <property type="match status" value="6"/>
</dbReference>
<feature type="transmembrane region" description="Helical" evidence="1">
    <location>
        <begin position="507"/>
        <end position="524"/>
    </location>
</feature>
<dbReference type="PANTHER" id="PTHR24177">
    <property type="entry name" value="CASKIN"/>
    <property type="match status" value="1"/>
</dbReference>
<gene>
    <name evidence="3" type="ORF">LSAT_V11C400181230</name>
</gene>
<evidence type="ECO:0000256" key="1">
    <source>
        <dbReference type="SAM" id="Phobius"/>
    </source>
</evidence>
<evidence type="ECO:0000259" key="2">
    <source>
        <dbReference type="Pfam" id="PF13962"/>
    </source>
</evidence>
<evidence type="ECO:0000313" key="4">
    <source>
        <dbReference type="Proteomes" id="UP000235145"/>
    </source>
</evidence>
<accession>A0A9R1XEC4</accession>
<keyword evidence="1" id="KW-0472">Membrane</keyword>
<feature type="transmembrane region" description="Helical" evidence="1">
    <location>
        <begin position="544"/>
        <end position="566"/>
    </location>
</feature>
<comment type="caution">
    <text evidence="3">The sequence shown here is derived from an EMBL/GenBank/DDBJ whole genome shotgun (WGS) entry which is preliminary data.</text>
</comment>
<dbReference type="PANTHER" id="PTHR24177:SF480">
    <property type="entry name" value="PGG DOMAIN-CONTAINING PROTEIN"/>
    <property type="match status" value="1"/>
</dbReference>
<protein>
    <recommendedName>
        <fullName evidence="2">PGG domain-containing protein</fullName>
    </recommendedName>
</protein>
<sequence>MGATWATTSTKPIESDQKDLMLQNSLLGTCSTDYRVASTRKYSGVLGEYSDSVLGCPKEDLMINANLYEALMSQTDDKVIELCKRIPKGPLHTLTIHEDTVLHMATYHKKTDLVLKLLDMVSECDTHKLTWQNNGGNTILHETGTNNKTVKVAVELLRRAPMLLNMTNKEGETALFYAARHGKTRPFRFLHDEVRRAIQGPDLATFLRRDDQFTILHIAVLSRNYMIALEIAENYRELIGEKDADGMTALQHLSTTKPEFHPKNFFKRMIFKVIDTDIEYEGYLMFRYLKKLRKQKHACEWAMKIAQLLIKEDNSWEKTESWTDMRGSKFHEYGKSTSTVKQEKKISIAHEVDYHKPDTPLLLATKHDSTEIVKEILKVYPQAVEHVDKDGRTILHLAILHRRHKIIDVVEDMNYPLERLRGRLDKNFNTLLHMVGQRVDELAEDVKHPAQQLKDDQRLYKRVEKLCTTLDAMTRNSDLKTAYEVFSETNDQLRSEAKEWMCENAKNCSLVAVLIATVAFTSVYTVPGGPDETGHPVLKKKPMFLLFTLADSISLSTALTSVILFLNIVTSQFRYKDFASSLFEKQFTALVLLIISVAMMMVAFAATLVLTISSKAKWTDVTLYGVSFFPVFVFVYEYMQQYIEVVKDFKRVLKPMMEKVVEIHHEIWNYKPHSLHPLIDSMDLTTRSPV</sequence>
<organism evidence="3 4">
    <name type="scientific">Lactuca sativa</name>
    <name type="common">Garden lettuce</name>
    <dbReference type="NCBI Taxonomy" id="4236"/>
    <lineage>
        <taxon>Eukaryota</taxon>
        <taxon>Viridiplantae</taxon>
        <taxon>Streptophyta</taxon>
        <taxon>Embryophyta</taxon>
        <taxon>Tracheophyta</taxon>
        <taxon>Spermatophyta</taxon>
        <taxon>Magnoliopsida</taxon>
        <taxon>eudicotyledons</taxon>
        <taxon>Gunneridae</taxon>
        <taxon>Pentapetalae</taxon>
        <taxon>asterids</taxon>
        <taxon>campanulids</taxon>
        <taxon>Asterales</taxon>
        <taxon>Asteraceae</taxon>
        <taxon>Cichorioideae</taxon>
        <taxon>Cichorieae</taxon>
        <taxon>Lactucinae</taxon>
        <taxon>Lactuca</taxon>
    </lineage>
</organism>
<dbReference type="EMBL" id="NBSK02000004">
    <property type="protein sequence ID" value="KAJ0211330.1"/>
    <property type="molecule type" value="Genomic_DNA"/>
</dbReference>
<dbReference type="Pfam" id="PF12796">
    <property type="entry name" value="Ank_2"/>
    <property type="match status" value="1"/>
</dbReference>
<evidence type="ECO:0000313" key="3">
    <source>
        <dbReference type="EMBL" id="KAJ0211330.1"/>
    </source>
</evidence>
<dbReference type="AlphaFoldDB" id="A0A9R1XEC4"/>
<feature type="domain" description="PGG" evidence="2">
    <location>
        <begin position="499"/>
        <end position="610"/>
    </location>
</feature>